<dbReference type="Proteomes" id="UP001595632">
    <property type="component" value="Unassembled WGS sequence"/>
</dbReference>
<dbReference type="RefSeq" id="WP_275634186.1">
    <property type="nucleotide sequence ID" value="NZ_JARGYD010000008.1"/>
</dbReference>
<keyword evidence="3" id="KW-0547">Nucleotide-binding</keyword>
<keyword evidence="2" id="KW-0813">Transport</keyword>
<protein>
    <submittedName>
        <fullName evidence="6">ABC transporter ATP-binding protein</fullName>
    </submittedName>
</protein>
<feature type="domain" description="ABC transporter" evidence="5">
    <location>
        <begin position="4"/>
        <end position="234"/>
    </location>
</feature>
<name>A0ABV7GYX7_9RHOB</name>
<dbReference type="PANTHER" id="PTHR43875:SF1">
    <property type="entry name" value="OSMOPROTECTIVE COMPOUNDS UPTAKE ATP-BINDING PROTEIN GGTA"/>
    <property type="match status" value="1"/>
</dbReference>
<dbReference type="Gene3D" id="3.40.50.300">
    <property type="entry name" value="P-loop containing nucleotide triphosphate hydrolases"/>
    <property type="match status" value="1"/>
</dbReference>
<dbReference type="PANTHER" id="PTHR43875">
    <property type="entry name" value="MALTODEXTRIN IMPORT ATP-BINDING PROTEIN MSMX"/>
    <property type="match status" value="1"/>
</dbReference>
<dbReference type="Pfam" id="PF00005">
    <property type="entry name" value="ABC_tran"/>
    <property type="match status" value="1"/>
</dbReference>
<reference evidence="7" key="1">
    <citation type="journal article" date="2019" name="Int. J. Syst. Evol. Microbiol.">
        <title>The Global Catalogue of Microorganisms (GCM) 10K type strain sequencing project: providing services to taxonomists for standard genome sequencing and annotation.</title>
        <authorList>
            <consortium name="The Broad Institute Genomics Platform"/>
            <consortium name="The Broad Institute Genome Sequencing Center for Infectious Disease"/>
            <person name="Wu L."/>
            <person name="Ma J."/>
        </authorList>
    </citation>
    <scope>NUCLEOTIDE SEQUENCE [LARGE SCALE GENOMIC DNA]</scope>
    <source>
        <strain evidence="7">KCTC 52366</strain>
    </source>
</reference>
<proteinExistence type="inferred from homology"/>
<evidence type="ECO:0000256" key="2">
    <source>
        <dbReference type="ARBA" id="ARBA00022448"/>
    </source>
</evidence>
<dbReference type="PROSITE" id="PS50893">
    <property type="entry name" value="ABC_TRANSPORTER_2"/>
    <property type="match status" value="1"/>
</dbReference>
<dbReference type="InterPro" id="IPR008995">
    <property type="entry name" value="Mo/tungstate-bd_C_term_dom"/>
</dbReference>
<comment type="caution">
    <text evidence="6">The sequence shown here is derived from an EMBL/GenBank/DDBJ whole genome shotgun (WGS) entry which is preliminary data.</text>
</comment>
<evidence type="ECO:0000256" key="4">
    <source>
        <dbReference type="ARBA" id="ARBA00022840"/>
    </source>
</evidence>
<evidence type="ECO:0000313" key="7">
    <source>
        <dbReference type="Proteomes" id="UP001595632"/>
    </source>
</evidence>
<keyword evidence="7" id="KW-1185">Reference proteome</keyword>
<dbReference type="PROSITE" id="PS00211">
    <property type="entry name" value="ABC_TRANSPORTER_1"/>
    <property type="match status" value="1"/>
</dbReference>
<dbReference type="SUPFAM" id="SSF50331">
    <property type="entry name" value="MOP-like"/>
    <property type="match status" value="1"/>
</dbReference>
<dbReference type="EMBL" id="JBHRTB010000010">
    <property type="protein sequence ID" value="MFC3144982.1"/>
    <property type="molecule type" value="Genomic_DNA"/>
</dbReference>
<dbReference type="InterPro" id="IPR003593">
    <property type="entry name" value="AAA+_ATPase"/>
</dbReference>
<organism evidence="6 7">
    <name type="scientific">Psychromarinibacter halotolerans</name>
    <dbReference type="NCBI Taxonomy" id="1775175"/>
    <lineage>
        <taxon>Bacteria</taxon>
        <taxon>Pseudomonadati</taxon>
        <taxon>Pseudomonadota</taxon>
        <taxon>Alphaproteobacteria</taxon>
        <taxon>Rhodobacterales</taxon>
        <taxon>Paracoccaceae</taxon>
        <taxon>Psychromarinibacter</taxon>
    </lineage>
</organism>
<keyword evidence="4 6" id="KW-0067">ATP-binding</keyword>
<dbReference type="Gene3D" id="2.40.50.140">
    <property type="entry name" value="Nucleic acid-binding proteins"/>
    <property type="match status" value="1"/>
</dbReference>
<dbReference type="InterPro" id="IPR015855">
    <property type="entry name" value="ABC_transpr_MalK-like"/>
</dbReference>
<evidence type="ECO:0000256" key="3">
    <source>
        <dbReference type="ARBA" id="ARBA00022741"/>
    </source>
</evidence>
<dbReference type="InterPro" id="IPR003439">
    <property type="entry name" value="ABC_transporter-like_ATP-bd"/>
</dbReference>
<dbReference type="InterPro" id="IPR047641">
    <property type="entry name" value="ABC_transpr_MalK/UgpC-like"/>
</dbReference>
<dbReference type="Gene3D" id="2.40.50.100">
    <property type="match status" value="2"/>
</dbReference>
<gene>
    <name evidence="6" type="ORF">ACFOGP_19835</name>
</gene>
<evidence type="ECO:0000256" key="1">
    <source>
        <dbReference type="ARBA" id="ARBA00005417"/>
    </source>
</evidence>
<sequence length="333" mass="36286">MASITIDNVIKDYGTTRVLHGLNLDIREGEFVSLLGPSGCGKSTLLFCVAGLEPISDGQIRFDGTDMAQRSSRDRNIALVFQDYALYPHMSVRENIAFPLKRLKVDTQTIEAQVKWAAETLGLSALLDRAPSDLSGGQRQRVAVGRAIVRNPAALLMDEPLSNLDASLRVHMRTEIKRLARELGLTVLFVTHDQEEAMVMSDRIAVLSNGYLQQFAEPMEVYRNPANRFVAEFIGSPKMNLLPGADSKILMGLRPQDLTPASSADASDAYAVTGNVALIEPAGPHYFLDVMVNGQMVKATANEIDGIGQGSEVKLTAPAHRVYRFDSESGVAL</sequence>
<dbReference type="SUPFAM" id="SSF52540">
    <property type="entry name" value="P-loop containing nucleoside triphosphate hydrolases"/>
    <property type="match status" value="1"/>
</dbReference>
<evidence type="ECO:0000313" key="6">
    <source>
        <dbReference type="EMBL" id="MFC3144982.1"/>
    </source>
</evidence>
<evidence type="ECO:0000259" key="5">
    <source>
        <dbReference type="PROSITE" id="PS50893"/>
    </source>
</evidence>
<dbReference type="SMART" id="SM00382">
    <property type="entry name" value="AAA"/>
    <property type="match status" value="1"/>
</dbReference>
<dbReference type="InterPro" id="IPR027417">
    <property type="entry name" value="P-loop_NTPase"/>
</dbReference>
<dbReference type="InterPro" id="IPR017871">
    <property type="entry name" value="ABC_transporter-like_CS"/>
</dbReference>
<comment type="similarity">
    <text evidence="1">Belongs to the ABC transporter superfamily.</text>
</comment>
<dbReference type="GO" id="GO:0005524">
    <property type="term" value="F:ATP binding"/>
    <property type="evidence" value="ECO:0007669"/>
    <property type="project" value="UniProtKB-KW"/>
</dbReference>
<accession>A0ABV7GYX7</accession>
<dbReference type="InterPro" id="IPR012340">
    <property type="entry name" value="NA-bd_OB-fold"/>
</dbReference>
<dbReference type="CDD" id="cd03301">
    <property type="entry name" value="ABC_MalK_N"/>
    <property type="match status" value="1"/>
</dbReference>